<keyword evidence="7" id="KW-1185">Reference proteome</keyword>
<accession>A0A401IQB4</accession>
<dbReference type="PANTHER" id="PTHR31609:SF1">
    <property type="entry name" value="CARBOHYDRATE DEACETYLASE"/>
    <property type="match status" value="1"/>
</dbReference>
<dbReference type="GO" id="GO:0046872">
    <property type="term" value="F:metal ion binding"/>
    <property type="evidence" value="ECO:0007669"/>
    <property type="project" value="UniProtKB-KW"/>
</dbReference>
<name>A0A401IQB4_9LACO</name>
<dbReference type="InterPro" id="IPR006879">
    <property type="entry name" value="YdjC-like"/>
</dbReference>
<dbReference type="Proteomes" id="UP000286848">
    <property type="component" value="Unassembled WGS sequence"/>
</dbReference>
<dbReference type="GO" id="GO:0019213">
    <property type="term" value="F:deacetylase activity"/>
    <property type="evidence" value="ECO:0007669"/>
    <property type="project" value="TreeGrafter"/>
</dbReference>
<evidence type="ECO:0000256" key="2">
    <source>
        <dbReference type="ARBA" id="ARBA00022723"/>
    </source>
</evidence>
<keyword evidence="3" id="KW-0378">Hydrolase</keyword>
<evidence type="ECO:0000256" key="3">
    <source>
        <dbReference type="ARBA" id="ARBA00022801"/>
    </source>
</evidence>
<evidence type="ECO:0000256" key="1">
    <source>
        <dbReference type="ARBA" id="ARBA00001946"/>
    </source>
</evidence>
<proteinExistence type="predicted"/>
<gene>
    <name evidence="6" type="ORF">LFYK43_01810</name>
</gene>
<dbReference type="AlphaFoldDB" id="A0A401IQB4"/>
<dbReference type="SUPFAM" id="SSF88713">
    <property type="entry name" value="Glycoside hydrolase/deacetylase"/>
    <property type="match status" value="1"/>
</dbReference>
<dbReference type="RefSeq" id="WP_124974490.1">
    <property type="nucleotide sequence ID" value="NZ_BFFP01000002.1"/>
</dbReference>
<dbReference type="GO" id="GO:0016787">
    <property type="term" value="F:hydrolase activity"/>
    <property type="evidence" value="ECO:0007669"/>
    <property type="project" value="UniProtKB-KW"/>
</dbReference>
<dbReference type="InterPro" id="IPR011330">
    <property type="entry name" value="Glyco_hydro/deAcase_b/a-brl"/>
</dbReference>
<organism evidence="6 7">
    <name type="scientific">Ligilactobacillus salitolerans</name>
    <dbReference type="NCBI Taxonomy" id="1808352"/>
    <lineage>
        <taxon>Bacteria</taxon>
        <taxon>Bacillati</taxon>
        <taxon>Bacillota</taxon>
        <taxon>Bacilli</taxon>
        <taxon>Lactobacillales</taxon>
        <taxon>Lactobacillaceae</taxon>
        <taxon>Ligilactobacillus</taxon>
    </lineage>
</organism>
<comment type="cofactor">
    <cofactor evidence="1">
        <name>Mg(2+)</name>
        <dbReference type="ChEBI" id="CHEBI:18420"/>
    </cofactor>
</comment>
<keyword evidence="2" id="KW-0479">Metal-binding</keyword>
<comment type="caution">
    <text evidence="6">The sequence shown here is derived from an EMBL/GenBank/DDBJ whole genome shotgun (WGS) entry which is preliminary data.</text>
</comment>
<dbReference type="EMBL" id="BFFP01000002">
    <property type="protein sequence ID" value="GBG93722.1"/>
    <property type="molecule type" value="Genomic_DNA"/>
</dbReference>
<sequence>MKKIILESDDFGITPQTSAVILDLLQKKLITSTNFMVTMPESKEDAHLARSQGIKAMGLHVVLDRHQAAADVEQIPSLVDPKTAALWDFAEFSQRVKQKQIKLDEVKREIYAQLELAEKFGIRISHLTTHHGAAFIDLDFLKLFEKIAAETRLIFRNEMQPSLASPEIKAEFKQAQGSLVYPDLNYALDEGQNQPAELLNFISTCKDGQSMVIIGHGGKNDLLLEQRSSLNARREEDRATFANEELHRFLHDPKNELELRGY</sequence>
<evidence type="ECO:0008006" key="8">
    <source>
        <dbReference type="Google" id="ProtNLM"/>
    </source>
</evidence>
<evidence type="ECO:0000256" key="5">
    <source>
        <dbReference type="ARBA" id="ARBA00023277"/>
    </source>
</evidence>
<dbReference type="PANTHER" id="PTHR31609">
    <property type="entry name" value="YDJC DEACETYLASE FAMILY MEMBER"/>
    <property type="match status" value="1"/>
</dbReference>
<keyword evidence="4" id="KW-0460">Magnesium</keyword>
<evidence type="ECO:0000256" key="4">
    <source>
        <dbReference type="ARBA" id="ARBA00022842"/>
    </source>
</evidence>
<dbReference type="Gene3D" id="3.20.20.370">
    <property type="entry name" value="Glycoside hydrolase/deacetylase"/>
    <property type="match status" value="1"/>
</dbReference>
<reference evidence="6 7" key="1">
    <citation type="journal article" date="2019" name="Int. J. Syst. Evol. Microbiol.">
        <title>Lactobacillus salitolerans sp. nov., a novel lactic acid bacterium isolated from spent mushroom substrates.</title>
        <authorList>
            <person name="Tohno M."/>
            <person name="Tanizawa Y."/>
            <person name="Kojima Y."/>
            <person name="Sakamoto M."/>
            <person name="Nakamura Y."/>
            <person name="Ohkuma M."/>
            <person name="Kobayashi H."/>
        </authorList>
    </citation>
    <scope>NUCLEOTIDE SEQUENCE [LARGE SCALE GENOMIC DNA]</scope>
    <source>
        <strain evidence="6 7">YK43</strain>
    </source>
</reference>
<dbReference type="Pfam" id="PF04794">
    <property type="entry name" value="YdjC"/>
    <property type="match status" value="1"/>
</dbReference>
<protein>
    <recommendedName>
        <fullName evidence="8">ChbG/HpnK family deacetylase</fullName>
    </recommendedName>
</protein>
<evidence type="ECO:0000313" key="6">
    <source>
        <dbReference type="EMBL" id="GBG93722.1"/>
    </source>
</evidence>
<evidence type="ECO:0000313" key="7">
    <source>
        <dbReference type="Proteomes" id="UP000286848"/>
    </source>
</evidence>
<keyword evidence="5" id="KW-0119">Carbohydrate metabolism</keyword>
<dbReference type="OrthoDB" id="9774177at2"/>
<dbReference type="GO" id="GO:0005975">
    <property type="term" value="P:carbohydrate metabolic process"/>
    <property type="evidence" value="ECO:0007669"/>
    <property type="project" value="InterPro"/>
</dbReference>